<dbReference type="PANTHER" id="PTHR43085">
    <property type="entry name" value="HEXOKINASE FAMILY MEMBER"/>
    <property type="match status" value="1"/>
</dbReference>
<evidence type="ECO:0000256" key="2">
    <source>
        <dbReference type="ARBA" id="ARBA00022679"/>
    </source>
</evidence>
<dbReference type="Pfam" id="PF00294">
    <property type="entry name" value="PfkB"/>
    <property type="match status" value="1"/>
</dbReference>
<dbReference type="PANTHER" id="PTHR43085:SF49">
    <property type="entry name" value="5-DEHYDRO-2-DEOXYGLUCONOKINASE"/>
    <property type="match status" value="1"/>
</dbReference>
<dbReference type="InterPro" id="IPR023314">
    <property type="entry name" value="Myo_inos_IolC-like_sf"/>
</dbReference>
<dbReference type="InterPro" id="IPR030830">
    <property type="entry name" value="Myo_inos_IolC"/>
</dbReference>
<dbReference type="Gene3D" id="3.20.20.70">
    <property type="entry name" value="Aldolase class I"/>
    <property type="match status" value="1"/>
</dbReference>
<dbReference type="InterPro" id="IPR029056">
    <property type="entry name" value="Ribokinase-like"/>
</dbReference>
<feature type="domain" description="DUF2090" evidence="7">
    <location>
        <begin position="327"/>
        <end position="631"/>
    </location>
</feature>
<comment type="similarity">
    <text evidence="1">Belongs to the carbohydrate kinase PfkB family.</text>
</comment>
<evidence type="ECO:0000256" key="5">
    <source>
        <dbReference type="ARBA" id="ARBA00022840"/>
    </source>
</evidence>
<dbReference type="SUPFAM" id="SSF53613">
    <property type="entry name" value="Ribokinase-like"/>
    <property type="match status" value="1"/>
</dbReference>
<keyword evidence="4" id="KW-0418">Kinase</keyword>
<dbReference type="NCBIfam" id="TIGR04382">
    <property type="entry name" value="myo_inos_iolC_N"/>
    <property type="match status" value="1"/>
</dbReference>
<dbReference type="CDD" id="cd01166">
    <property type="entry name" value="KdgK"/>
    <property type="match status" value="1"/>
</dbReference>
<evidence type="ECO:0000256" key="1">
    <source>
        <dbReference type="ARBA" id="ARBA00010688"/>
    </source>
</evidence>
<evidence type="ECO:0000313" key="9">
    <source>
        <dbReference type="Proteomes" id="UP001296873"/>
    </source>
</evidence>
<feature type="domain" description="Carbohydrate kinase PfkB" evidence="6">
    <location>
        <begin position="9"/>
        <end position="323"/>
    </location>
</feature>
<evidence type="ECO:0000259" key="6">
    <source>
        <dbReference type="Pfam" id="PF00294"/>
    </source>
</evidence>
<evidence type="ECO:0000259" key="7">
    <source>
        <dbReference type="Pfam" id="PF09863"/>
    </source>
</evidence>
<dbReference type="Gene3D" id="3.40.1190.20">
    <property type="match status" value="1"/>
</dbReference>
<dbReference type="Proteomes" id="UP001296873">
    <property type="component" value="Unassembled WGS sequence"/>
</dbReference>
<dbReference type="Pfam" id="PF09863">
    <property type="entry name" value="DUF2090"/>
    <property type="match status" value="1"/>
</dbReference>
<dbReference type="InterPro" id="IPR050306">
    <property type="entry name" value="PfkB_Carbo_kinase"/>
</dbReference>
<gene>
    <name evidence="8" type="primary">iolC</name>
    <name evidence="8" type="ORF">CKO28_22355</name>
</gene>
<dbReference type="InterPro" id="IPR011611">
    <property type="entry name" value="PfkB_dom"/>
</dbReference>
<evidence type="ECO:0000256" key="4">
    <source>
        <dbReference type="ARBA" id="ARBA00022777"/>
    </source>
</evidence>
<dbReference type="RefSeq" id="WP_200343211.1">
    <property type="nucleotide sequence ID" value="NZ_NRRL01000115.1"/>
</dbReference>
<keyword evidence="5" id="KW-0067">ATP-binding</keyword>
<sequence length="635" mass="69244">MVDRDKDIDVVTVGRAGVDLYGEQVGGRLEDMGSFAKYIGGCPTNIAAGTARLGLRSALISRVGDEHMGRFVREELVREGVDVSGVQTDPERLTALVVLGIRDRERFPLIFYRENCADAALQPDDIDPDLIARARAVVVTGTHFAKPQLDAASRRAIQLARDHDATVILDIDYRPVLWGLAEHGAGEERFVESASVTQHLQAIAALCDVVVGTEEEIQIAGGASETHAALESLRGVTGALLVCKRGPMGCVVFPDAIPENIEQGLQGPGVPVEVFNVLGAGDAFMSGFLAGYLRGFALETCCRYANAAGALTVSRHGCTPASPSWRELRHFLDHGSPVRRLRDDRALEQLHRSTTRHRAWPQVLALAIDHRPQFEEMADANSVDRRRIGAFKLLALEAVRGNDDGRLGLLLDGRYGWDALAEAADNGHWLARPIEAPQSRPLTFEGGASVGAILRDWPLPQIVKCLVFYHPEDDAELQNQQGEQLRRLAEAARASRHELLVEVIASKSDKPVEADTAARAMQAIYDRGIYPDWWKLEAQETAQGWQCIDDTIAANDPDCRGTLMLGLDAPIETLAGHFAAARQSRTCRGFAVGRTIFGEPARAWFAGDIDDAAARDRMAARYQELVHAWDASAPA</sequence>
<dbReference type="InterPro" id="IPR018659">
    <property type="entry name" value="DUF2090"/>
</dbReference>
<dbReference type="PROSITE" id="PS00584">
    <property type="entry name" value="PFKB_KINASES_2"/>
    <property type="match status" value="1"/>
</dbReference>
<dbReference type="Gene3D" id="2.20.150.10">
    <property type="entry name" value="putative 5-dehydro-2- deoxygluconokinase"/>
    <property type="match status" value="1"/>
</dbReference>
<name>A0ABS1DJW6_9PROT</name>
<dbReference type="PROSITE" id="PS00583">
    <property type="entry name" value="PFKB_KINASES_1"/>
    <property type="match status" value="1"/>
</dbReference>
<accession>A0ABS1DJW6</accession>
<evidence type="ECO:0000313" key="8">
    <source>
        <dbReference type="EMBL" id="MBK1670764.1"/>
    </source>
</evidence>
<protein>
    <submittedName>
        <fullName evidence="8">5-dehydro-2-deoxygluconokinase</fullName>
    </submittedName>
</protein>
<organism evidence="8 9">
    <name type="scientific">Rhodovibrio sodomensis</name>
    <dbReference type="NCBI Taxonomy" id="1088"/>
    <lineage>
        <taxon>Bacteria</taxon>
        <taxon>Pseudomonadati</taxon>
        <taxon>Pseudomonadota</taxon>
        <taxon>Alphaproteobacteria</taxon>
        <taxon>Rhodospirillales</taxon>
        <taxon>Rhodovibrionaceae</taxon>
        <taxon>Rhodovibrio</taxon>
    </lineage>
</organism>
<dbReference type="EMBL" id="NRRL01000115">
    <property type="protein sequence ID" value="MBK1670764.1"/>
    <property type="molecule type" value="Genomic_DNA"/>
</dbReference>
<evidence type="ECO:0000256" key="3">
    <source>
        <dbReference type="ARBA" id="ARBA00022741"/>
    </source>
</evidence>
<keyword evidence="9" id="KW-1185">Reference proteome</keyword>
<reference evidence="8 9" key="1">
    <citation type="journal article" date="2020" name="Microorganisms">
        <title>Osmotic Adaptation and Compatible Solute Biosynthesis of Phototrophic Bacteria as Revealed from Genome Analyses.</title>
        <authorList>
            <person name="Imhoff J.F."/>
            <person name="Rahn T."/>
            <person name="Kunzel S."/>
            <person name="Keller A."/>
            <person name="Neulinger S.C."/>
        </authorList>
    </citation>
    <scope>NUCLEOTIDE SEQUENCE [LARGE SCALE GENOMIC DNA]</scope>
    <source>
        <strain evidence="8 9">DSM 9895</strain>
    </source>
</reference>
<proteinExistence type="inferred from homology"/>
<keyword evidence="3" id="KW-0547">Nucleotide-binding</keyword>
<keyword evidence="2" id="KW-0808">Transferase</keyword>
<comment type="caution">
    <text evidence="8">The sequence shown here is derived from an EMBL/GenBank/DDBJ whole genome shotgun (WGS) entry which is preliminary data.</text>
</comment>
<dbReference type="InterPro" id="IPR013785">
    <property type="entry name" value="Aldolase_TIM"/>
</dbReference>
<dbReference type="InterPro" id="IPR002173">
    <property type="entry name" value="Carboh/pur_kinase_PfkB_CS"/>
</dbReference>